<reference evidence="1 2" key="2">
    <citation type="submission" date="2020-04" db="EMBL/GenBank/DDBJ databases">
        <title>Genome sequencing and assembly of multiple isolates from the Colletotrichum gloeosporioides species complex.</title>
        <authorList>
            <person name="Gan P."/>
            <person name="Shirasu K."/>
        </authorList>
    </citation>
    <scope>NUCLEOTIDE SEQUENCE [LARGE SCALE GENOMIC DNA]</scope>
    <source>
        <strain evidence="1 2">Nara gc5</strain>
    </source>
</reference>
<gene>
    <name evidence="1" type="ORF">CGGC5_v010479</name>
</gene>
<keyword evidence="2" id="KW-1185">Reference proteome</keyword>
<dbReference type="GeneID" id="43605546"/>
<comment type="caution">
    <text evidence="1">The sequence shown here is derived from an EMBL/GenBank/DDBJ whole genome shotgun (WGS) entry which is preliminary data.</text>
</comment>
<name>A0A7J6IVZ3_COLFN</name>
<dbReference type="EMBL" id="ANPB02000006">
    <property type="protein sequence ID" value="KAF4480656.1"/>
    <property type="molecule type" value="Genomic_DNA"/>
</dbReference>
<evidence type="ECO:0000313" key="2">
    <source>
        <dbReference type="Proteomes" id="UP000011096"/>
    </source>
</evidence>
<proteinExistence type="predicted"/>
<dbReference type="Proteomes" id="UP000011096">
    <property type="component" value="Unassembled WGS sequence"/>
</dbReference>
<organism evidence="1 2">
    <name type="scientific">Colletotrichum fructicola (strain Nara gc5)</name>
    <name type="common">Anthracnose fungus</name>
    <name type="synonym">Colletotrichum gloeosporioides (strain Nara gc5)</name>
    <dbReference type="NCBI Taxonomy" id="1213859"/>
    <lineage>
        <taxon>Eukaryota</taxon>
        <taxon>Fungi</taxon>
        <taxon>Dikarya</taxon>
        <taxon>Ascomycota</taxon>
        <taxon>Pezizomycotina</taxon>
        <taxon>Sordariomycetes</taxon>
        <taxon>Hypocreomycetidae</taxon>
        <taxon>Glomerellales</taxon>
        <taxon>Glomerellaceae</taxon>
        <taxon>Colletotrichum</taxon>
        <taxon>Colletotrichum gloeosporioides species complex</taxon>
    </lineage>
</organism>
<dbReference type="RefSeq" id="XP_031881703.1">
    <property type="nucleotide sequence ID" value="XM_032021342.1"/>
</dbReference>
<protein>
    <submittedName>
        <fullName evidence="1">Uncharacterized protein</fullName>
    </submittedName>
</protein>
<accession>A0A7J6IVZ3</accession>
<evidence type="ECO:0000313" key="1">
    <source>
        <dbReference type="EMBL" id="KAF4480656.1"/>
    </source>
</evidence>
<sequence length="93" mass="10374">MPTHHPLCIITIPGNPSSLKALLQRVHFRRAGQVGLVQVTPIQHLLSNIITAELPLQFIGLASTSVPFLYRKRKTSNVPSITHPHLFKGLPRR</sequence>
<dbReference type="InParanoid" id="A0A7J6IVZ3"/>
<dbReference type="AlphaFoldDB" id="A0A7J6IVZ3"/>
<reference evidence="1 2" key="1">
    <citation type="submission" date="2012-08" db="EMBL/GenBank/DDBJ databases">
        <authorList>
            <person name="Gan P.H.P."/>
            <person name="Ikeda K."/>
            <person name="Irieda H."/>
            <person name="Narusaka M."/>
            <person name="O'Connell R.J."/>
            <person name="Narusaka Y."/>
            <person name="Takano Y."/>
            <person name="Kubo Y."/>
            <person name="Shirasu K."/>
        </authorList>
    </citation>
    <scope>NUCLEOTIDE SEQUENCE [LARGE SCALE GENOMIC DNA]</scope>
    <source>
        <strain evidence="1 2">Nara gc5</strain>
    </source>
</reference>